<dbReference type="SUPFAM" id="SSF55048">
    <property type="entry name" value="Probable ACP-binding domain of malonyl-CoA ACP transacylase"/>
    <property type="match status" value="1"/>
</dbReference>
<dbReference type="RefSeq" id="WP_369174935.1">
    <property type="nucleotide sequence ID" value="NZ_CP163439.1"/>
</dbReference>
<evidence type="ECO:0000259" key="8">
    <source>
        <dbReference type="PROSITE" id="PS50075"/>
    </source>
</evidence>
<sequence>MNDAAPTRQVPDDAPTEAGSAVPGISSGRAPRTPKEELLCAIFAQVLGVDRVTIDDSFFQLGGHSLLATRLSARVRTALGVEVSLRTIFESPTVASLAGHLAQGEGNGRPPLRRMRRPPEIPLSQTQRRLWFLNRLHGAAANYNMPMAHRLRGELNVPALRRALGDLVHRHESLRTAYPDWDGRPQQVVLEPDEAPVELPAQVVTAAELPGALTSEAGYAFDLTCETALRSRLFRLAEDDHVLLLTVHHIACDGWSLVPLARDLGLAYAARCRGQRPDWPDLPVQYADYTLWQDDLLGDPEDPNSLLDRQGRFWRRELAGMPDRLRIDVAAQRPATPTHRGGRTAERIPAQTHRALQKLARETGTSVFMAVQAALAAVLTLRGAGTDIAIGTPTAGRADSQLDDLVGFFVNTLVLRTRTDGDPTFREMLRRVRGTDLAAFAHQDIPFDHIVQLLNPARSAAWHPLIQVMLAFQSNDSSELRLPGLDVRPEPVEEGITRFDLRFELFEQATRDGQPTGIDVSLTFALDLYAPEHAQQLMRDFLAVLDAAATPDRRLSELGGPHAASQDAAREVGAGSAVTPASAPGHARQEPRVAFVCSPYGQQWVGMGRTLFRTEPDFRAALEACDVLLARHAGWSLVHELFLDEPKARTGDVGVMQPIVFAIQVGIARWLEAVGVRPHAVAGHSVGEIAACAIAGILELPDAVRVVHHYSDQQRRVAGSDSGMAVVELSASDLARHLDRYGGEVSVAGMNGPRTTVLAGDRSTLKTLVAELQALNVLSAMVRVDLPAHSAAIDPIMADMEQAIGRVTPRQGRIDMVSSVTGSVLDWRQISAGYFARNLRQPVLLAQATEQLLSEHDVLVEISAHPVLAPALQQTVDEGGRAATVLTTMRRGEDDRLGLFEALDALERIGTKVSPAARRGARSAPA</sequence>
<evidence type="ECO:0000256" key="4">
    <source>
        <dbReference type="ARBA" id="ARBA00022553"/>
    </source>
</evidence>
<feature type="region of interest" description="Disordered" evidence="7">
    <location>
        <begin position="1"/>
        <end position="30"/>
    </location>
</feature>
<comment type="cofactor">
    <cofactor evidence="1">
        <name>pantetheine 4'-phosphate</name>
        <dbReference type="ChEBI" id="CHEBI:47942"/>
    </cofactor>
</comment>
<keyword evidence="3" id="KW-0596">Phosphopantetheine</keyword>
<dbReference type="PANTHER" id="PTHR43775">
    <property type="entry name" value="FATTY ACID SYNTHASE"/>
    <property type="match status" value="1"/>
</dbReference>
<dbReference type="InterPro" id="IPR050091">
    <property type="entry name" value="PKS_NRPS_Biosynth_Enz"/>
</dbReference>
<reference evidence="9" key="1">
    <citation type="submission" date="2024-07" db="EMBL/GenBank/DDBJ databases">
        <authorList>
            <person name="Yu S.T."/>
        </authorList>
    </citation>
    <scope>NUCLEOTIDE SEQUENCE</scope>
    <source>
        <strain evidence="9">R28</strain>
    </source>
</reference>
<evidence type="ECO:0000256" key="1">
    <source>
        <dbReference type="ARBA" id="ARBA00001957"/>
    </source>
</evidence>
<dbReference type="GO" id="GO:0044550">
    <property type="term" value="P:secondary metabolite biosynthetic process"/>
    <property type="evidence" value="ECO:0007669"/>
    <property type="project" value="UniProtKB-ARBA"/>
</dbReference>
<name>A0AB39QCJ5_9ACTN</name>
<proteinExistence type="inferred from homology"/>
<dbReference type="SUPFAM" id="SSF52151">
    <property type="entry name" value="FabD/lysophospholipase-like"/>
    <property type="match status" value="1"/>
</dbReference>
<dbReference type="Gene3D" id="3.30.559.30">
    <property type="entry name" value="Nonribosomal peptide synthetase, condensation domain"/>
    <property type="match status" value="1"/>
</dbReference>
<dbReference type="PROSITE" id="PS50075">
    <property type="entry name" value="CARRIER"/>
    <property type="match status" value="1"/>
</dbReference>
<evidence type="ECO:0000256" key="6">
    <source>
        <dbReference type="ARBA" id="ARBA00023194"/>
    </source>
</evidence>
<dbReference type="InterPro" id="IPR023213">
    <property type="entry name" value="CAT-like_dom_sf"/>
</dbReference>
<keyword evidence="5" id="KW-0808">Transferase</keyword>
<dbReference type="InterPro" id="IPR016035">
    <property type="entry name" value="Acyl_Trfase/lysoPLipase"/>
</dbReference>
<dbReference type="InterPro" id="IPR009081">
    <property type="entry name" value="PP-bd_ACP"/>
</dbReference>
<dbReference type="InterPro" id="IPR001242">
    <property type="entry name" value="Condensation_dom"/>
</dbReference>
<dbReference type="EMBL" id="CP163439">
    <property type="protein sequence ID" value="XDQ40229.1"/>
    <property type="molecule type" value="Genomic_DNA"/>
</dbReference>
<dbReference type="InterPro" id="IPR006162">
    <property type="entry name" value="Ppantetheine_attach_site"/>
</dbReference>
<dbReference type="InterPro" id="IPR036736">
    <property type="entry name" value="ACP-like_sf"/>
</dbReference>
<dbReference type="SUPFAM" id="SSF52777">
    <property type="entry name" value="CoA-dependent acyltransferases"/>
    <property type="match status" value="2"/>
</dbReference>
<dbReference type="Pfam" id="PF00668">
    <property type="entry name" value="Condensation"/>
    <property type="match status" value="1"/>
</dbReference>
<dbReference type="AlphaFoldDB" id="A0AB39QCJ5"/>
<feature type="domain" description="Carrier" evidence="8">
    <location>
        <begin position="30"/>
        <end position="105"/>
    </location>
</feature>
<dbReference type="GO" id="GO:0031177">
    <property type="term" value="F:phosphopantetheine binding"/>
    <property type="evidence" value="ECO:0007669"/>
    <property type="project" value="InterPro"/>
</dbReference>
<evidence type="ECO:0000256" key="2">
    <source>
        <dbReference type="ARBA" id="ARBA00006432"/>
    </source>
</evidence>
<dbReference type="PROSITE" id="PS00012">
    <property type="entry name" value="PHOSPHOPANTETHEINE"/>
    <property type="match status" value="1"/>
</dbReference>
<dbReference type="GO" id="GO:0004312">
    <property type="term" value="F:fatty acid synthase activity"/>
    <property type="evidence" value="ECO:0007669"/>
    <property type="project" value="TreeGrafter"/>
</dbReference>
<evidence type="ECO:0000256" key="5">
    <source>
        <dbReference type="ARBA" id="ARBA00022679"/>
    </source>
</evidence>
<organism evidence="9">
    <name type="scientific">Streptomyces sp. R28</name>
    <dbReference type="NCBI Taxonomy" id="3238628"/>
    <lineage>
        <taxon>Bacteria</taxon>
        <taxon>Bacillati</taxon>
        <taxon>Actinomycetota</taxon>
        <taxon>Actinomycetes</taxon>
        <taxon>Kitasatosporales</taxon>
        <taxon>Streptomycetaceae</taxon>
        <taxon>Streptomyces</taxon>
    </lineage>
</organism>
<dbReference type="Pfam" id="PF00550">
    <property type="entry name" value="PP-binding"/>
    <property type="match status" value="1"/>
</dbReference>
<keyword evidence="6" id="KW-0045">Antibiotic biosynthesis</keyword>
<dbReference type="Gene3D" id="3.40.366.10">
    <property type="entry name" value="Malonyl-Coenzyme A Acyl Carrier Protein, domain 2"/>
    <property type="match status" value="1"/>
</dbReference>
<dbReference type="SUPFAM" id="SSF47336">
    <property type="entry name" value="ACP-like"/>
    <property type="match status" value="1"/>
</dbReference>
<evidence type="ECO:0000256" key="3">
    <source>
        <dbReference type="ARBA" id="ARBA00022450"/>
    </source>
</evidence>
<dbReference type="GO" id="GO:0017000">
    <property type="term" value="P:antibiotic biosynthetic process"/>
    <property type="evidence" value="ECO:0007669"/>
    <property type="project" value="UniProtKB-KW"/>
</dbReference>
<dbReference type="FunFam" id="1.10.1200.10:FF:000016">
    <property type="entry name" value="Non-ribosomal peptide synthase"/>
    <property type="match status" value="1"/>
</dbReference>
<dbReference type="SMART" id="SM00827">
    <property type="entry name" value="PKS_AT"/>
    <property type="match status" value="1"/>
</dbReference>
<feature type="region of interest" description="Disordered" evidence="7">
    <location>
        <begin position="555"/>
        <end position="586"/>
    </location>
</feature>
<dbReference type="GO" id="GO:0006633">
    <property type="term" value="P:fatty acid biosynthetic process"/>
    <property type="evidence" value="ECO:0007669"/>
    <property type="project" value="TreeGrafter"/>
</dbReference>
<dbReference type="InterPro" id="IPR001227">
    <property type="entry name" value="Ac_transferase_dom_sf"/>
</dbReference>
<dbReference type="InterPro" id="IPR016036">
    <property type="entry name" value="Malonyl_transacylase_ACP-bd"/>
</dbReference>
<dbReference type="Pfam" id="PF00698">
    <property type="entry name" value="Acyl_transf_1"/>
    <property type="match status" value="1"/>
</dbReference>
<comment type="similarity">
    <text evidence="2">Belongs to the ATP-dependent AMP-binding enzyme family.</text>
</comment>
<dbReference type="SMART" id="SM00823">
    <property type="entry name" value="PKS_PP"/>
    <property type="match status" value="1"/>
</dbReference>
<protein>
    <submittedName>
        <fullName evidence="9">Condensation domain-containing protein</fullName>
    </submittedName>
</protein>
<gene>
    <name evidence="9" type="ORF">AB5J49_46695</name>
</gene>
<dbReference type="CDD" id="cd19540">
    <property type="entry name" value="LCL_NRPS-like"/>
    <property type="match status" value="1"/>
</dbReference>
<dbReference type="InterPro" id="IPR020806">
    <property type="entry name" value="PKS_PP-bd"/>
</dbReference>
<evidence type="ECO:0000313" key="9">
    <source>
        <dbReference type="EMBL" id="XDQ40229.1"/>
    </source>
</evidence>
<dbReference type="PANTHER" id="PTHR43775:SF37">
    <property type="entry name" value="SI:DKEY-61P9.11"/>
    <property type="match status" value="1"/>
</dbReference>
<dbReference type="Gene3D" id="1.10.1200.10">
    <property type="entry name" value="ACP-like"/>
    <property type="match status" value="1"/>
</dbReference>
<dbReference type="InterPro" id="IPR014043">
    <property type="entry name" value="Acyl_transferase_dom"/>
</dbReference>
<evidence type="ECO:0000256" key="7">
    <source>
        <dbReference type="SAM" id="MobiDB-lite"/>
    </source>
</evidence>
<dbReference type="Gene3D" id="3.30.559.10">
    <property type="entry name" value="Chloramphenicol acetyltransferase-like domain"/>
    <property type="match status" value="1"/>
</dbReference>
<keyword evidence="4" id="KW-0597">Phosphoprotein</keyword>
<accession>A0AB39QCJ5</accession>